<accession>A0ABP6QEQ8</accession>
<dbReference type="EMBL" id="BAAAUV010000014">
    <property type="protein sequence ID" value="GAA3224744.1"/>
    <property type="molecule type" value="Genomic_DNA"/>
</dbReference>
<dbReference type="RefSeq" id="WP_344833072.1">
    <property type="nucleotide sequence ID" value="NZ_BAAAUV010000014.1"/>
</dbReference>
<dbReference type="Proteomes" id="UP001501237">
    <property type="component" value="Unassembled WGS sequence"/>
</dbReference>
<comment type="caution">
    <text evidence="1">The sequence shown here is derived from an EMBL/GenBank/DDBJ whole genome shotgun (WGS) entry which is preliminary data.</text>
</comment>
<gene>
    <name evidence="1" type="ORF">GCM10010468_52010</name>
</gene>
<organism evidence="1 2">
    <name type="scientific">Actinocorallia longicatena</name>
    <dbReference type="NCBI Taxonomy" id="111803"/>
    <lineage>
        <taxon>Bacteria</taxon>
        <taxon>Bacillati</taxon>
        <taxon>Actinomycetota</taxon>
        <taxon>Actinomycetes</taxon>
        <taxon>Streptosporangiales</taxon>
        <taxon>Thermomonosporaceae</taxon>
        <taxon>Actinocorallia</taxon>
    </lineage>
</organism>
<keyword evidence="2" id="KW-1185">Reference proteome</keyword>
<sequence>MGNSAAPSALRLMGGAARSVPLLGAVMAALQRGDGRGGVPAFRPQQGLHCTLIAVDMVASGRLDDDAQMFVRGALYDILDRSFGNVGIPAHARRVDDRGDGALITVPPQHPAGGFIDGLAFNLQAALRRHNRMSSDLARIRLRVAAHAGPIYPDSQGIGGKAVVHLFRILDAPAFKQMFKDEALEFGLVASDYFYDSVVRPGHGLIDPALFQPLWVDLKETQCQAWGYLPRPAAA</sequence>
<protein>
    <recommendedName>
        <fullName evidence="3">Guanylate cyclase domain-containing protein</fullName>
    </recommendedName>
</protein>
<evidence type="ECO:0000313" key="2">
    <source>
        <dbReference type="Proteomes" id="UP001501237"/>
    </source>
</evidence>
<reference evidence="2" key="1">
    <citation type="journal article" date="2019" name="Int. J. Syst. Evol. Microbiol.">
        <title>The Global Catalogue of Microorganisms (GCM) 10K type strain sequencing project: providing services to taxonomists for standard genome sequencing and annotation.</title>
        <authorList>
            <consortium name="The Broad Institute Genomics Platform"/>
            <consortium name="The Broad Institute Genome Sequencing Center for Infectious Disease"/>
            <person name="Wu L."/>
            <person name="Ma J."/>
        </authorList>
    </citation>
    <scope>NUCLEOTIDE SEQUENCE [LARGE SCALE GENOMIC DNA]</scope>
    <source>
        <strain evidence="2">JCM 9377</strain>
    </source>
</reference>
<name>A0ABP6QEQ8_9ACTN</name>
<evidence type="ECO:0000313" key="1">
    <source>
        <dbReference type="EMBL" id="GAA3224744.1"/>
    </source>
</evidence>
<evidence type="ECO:0008006" key="3">
    <source>
        <dbReference type="Google" id="ProtNLM"/>
    </source>
</evidence>
<proteinExistence type="predicted"/>